<sequence length="80" mass="9134">MQAANVTNKWELGALYASDVDQADQYAKKYGTNQTFLILLIFLRTAILIRFSLPLPMAITLAILSRQFRLISMSLRSRQL</sequence>
<reference evidence="2 3" key="1">
    <citation type="journal article" date="2015" name="Genome Announc.">
        <title>Expanding the biotechnology potential of lactobacilli through comparative genomics of 213 strains and associated genera.</title>
        <authorList>
            <person name="Sun Z."/>
            <person name="Harris H.M."/>
            <person name="McCann A."/>
            <person name="Guo C."/>
            <person name="Argimon S."/>
            <person name="Zhang W."/>
            <person name="Yang X."/>
            <person name="Jeffery I.B."/>
            <person name="Cooney J.C."/>
            <person name="Kagawa T.F."/>
            <person name="Liu W."/>
            <person name="Song Y."/>
            <person name="Salvetti E."/>
            <person name="Wrobel A."/>
            <person name="Rasinkangas P."/>
            <person name="Parkhill J."/>
            <person name="Rea M.C."/>
            <person name="O'Sullivan O."/>
            <person name="Ritari J."/>
            <person name="Douillard F.P."/>
            <person name="Paul Ross R."/>
            <person name="Yang R."/>
            <person name="Briner A.E."/>
            <person name="Felis G.E."/>
            <person name="de Vos W.M."/>
            <person name="Barrangou R."/>
            <person name="Klaenhammer T.R."/>
            <person name="Caufield P.W."/>
            <person name="Cui Y."/>
            <person name="Zhang H."/>
            <person name="O'Toole P.W."/>
        </authorList>
    </citation>
    <scope>NUCLEOTIDE SEQUENCE [LARGE SCALE GENOMIC DNA]</scope>
    <source>
        <strain evidence="2 3">DSM 20178</strain>
    </source>
</reference>
<evidence type="ECO:0000313" key="3">
    <source>
        <dbReference type="Proteomes" id="UP000051984"/>
    </source>
</evidence>
<organism evidence="2 3">
    <name type="scientific">Lacticaseibacillus zeae DSM 20178 = KCTC 3804</name>
    <dbReference type="NCBI Taxonomy" id="1423816"/>
    <lineage>
        <taxon>Bacteria</taxon>
        <taxon>Bacillati</taxon>
        <taxon>Bacillota</taxon>
        <taxon>Bacilli</taxon>
        <taxon>Lactobacillales</taxon>
        <taxon>Lactobacillaceae</taxon>
        <taxon>Lacticaseibacillus</taxon>
    </lineage>
</organism>
<dbReference type="AlphaFoldDB" id="A0A0R1EUP4"/>
<evidence type="ECO:0000256" key="1">
    <source>
        <dbReference type="SAM" id="Phobius"/>
    </source>
</evidence>
<comment type="caution">
    <text evidence="2">The sequence shown here is derived from an EMBL/GenBank/DDBJ whole genome shotgun (WGS) entry which is preliminary data.</text>
</comment>
<name>A0A0R1EUP4_LACZE</name>
<dbReference type="PATRIC" id="fig|1423816.3.peg.978"/>
<accession>A0A0R1EUP4</accession>
<dbReference type="EMBL" id="AZCT01000014">
    <property type="protein sequence ID" value="KRK11795.1"/>
    <property type="molecule type" value="Genomic_DNA"/>
</dbReference>
<feature type="transmembrane region" description="Helical" evidence="1">
    <location>
        <begin position="36"/>
        <end position="64"/>
    </location>
</feature>
<keyword evidence="1" id="KW-0472">Membrane</keyword>
<evidence type="ECO:0000313" key="2">
    <source>
        <dbReference type="EMBL" id="KRK11795.1"/>
    </source>
</evidence>
<gene>
    <name evidence="2" type="ORF">FD51_GL000945</name>
</gene>
<keyword evidence="1" id="KW-0812">Transmembrane</keyword>
<dbReference type="Proteomes" id="UP000051984">
    <property type="component" value="Unassembled WGS sequence"/>
</dbReference>
<protein>
    <submittedName>
        <fullName evidence="2">Gfo Idh MocA family oxidoreductase</fullName>
    </submittedName>
</protein>
<keyword evidence="1" id="KW-1133">Transmembrane helix</keyword>
<proteinExistence type="predicted"/>